<evidence type="ECO:0000313" key="3">
    <source>
        <dbReference type="Proteomes" id="UP000051160"/>
    </source>
</evidence>
<dbReference type="CDD" id="cd03143">
    <property type="entry name" value="A4_beta-galactosidase_middle_domain"/>
    <property type="match status" value="1"/>
</dbReference>
<feature type="domain" description="Putative glutamine amidotransferase" evidence="1">
    <location>
        <begin position="3"/>
        <end position="244"/>
    </location>
</feature>
<evidence type="ECO:0000313" key="2">
    <source>
        <dbReference type="EMBL" id="KRK98801.1"/>
    </source>
</evidence>
<dbReference type="AlphaFoldDB" id="A0A0R1M0P6"/>
<dbReference type="RefSeq" id="WP_054699054.1">
    <property type="nucleotide sequence ID" value="NZ_AZEE01000027.1"/>
</dbReference>
<dbReference type="Gene3D" id="3.40.50.880">
    <property type="match status" value="1"/>
</dbReference>
<dbReference type="PANTHER" id="PTHR37947:SF1">
    <property type="entry name" value="BLL2462 PROTEIN"/>
    <property type="match status" value="1"/>
</dbReference>
<sequence>MAKVLLAGESWISTTTEYKGYDSFTSTKLEIGCEALLKALRSRGHDVTHLRAHDVPEQFPWTIEALDQYDVIILSDIGLNSFTLSNGVFAGGNPAVNRLALLKDWVLNGGALMMAGGYLSFGGFEGKAHYHGSPIEAVLPVTVLPYDDRIEAPQGVQPVETTPNVITRDLGEFPVILGYQEITPKPESSVLMTADDAPLLVTQKIGKGRTLAYGTDIAPHWASQAFMAWENYGEFFSRCLNWLAGELD</sequence>
<dbReference type="OrthoDB" id="9781333at2"/>
<dbReference type="InterPro" id="IPR010768">
    <property type="entry name" value="GATase1-like"/>
</dbReference>
<dbReference type="STRING" id="1423776.FD04_GL000542"/>
<dbReference type="SUPFAM" id="SSF52317">
    <property type="entry name" value="Class I glutamine amidotransferase-like"/>
    <property type="match status" value="1"/>
</dbReference>
<dbReference type="Pfam" id="PF07090">
    <property type="entry name" value="GATase1_like"/>
    <property type="match status" value="1"/>
</dbReference>
<protein>
    <recommendedName>
        <fullName evidence="1">Putative glutamine amidotransferase domain-containing protein</fullName>
    </recommendedName>
</protein>
<accession>A0A0R1M0P6</accession>
<dbReference type="Proteomes" id="UP000051160">
    <property type="component" value="Unassembled WGS sequence"/>
</dbReference>
<dbReference type="PATRIC" id="fig|1423776.4.peg.546"/>
<proteinExistence type="predicted"/>
<keyword evidence="3" id="KW-1185">Reference proteome</keyword>
<reference evidence="2 3" key="1">
    <citation type="journal article" date="2015" name="Genome Announc.">
        <title>Expanding the biotechnology potential of lactobacilli through comparative genomics of 213 strains and associated genera.</title>
        <authorList>
            <person name="Sun Z."/>
            <person name="Harris H.M."/>
            <person name="McCann A."/>
            <person name="Guo C."/>
            <person name="Argimon S."/>
            <person name="Zhang W."/>
            <person name="Yang X."/>
            <person name="Jeffery I.B."/>
            <person name="Cooney J.C."/>
            <person name="Kagawa T.F."/>
            <person name="Liu W."/>
            <person name="Song Y."/>
            <person name="Salvetti E."/>
            <person name="Wrobel A."/>
            <person name="Rasinkangas P."/>
            <person name="Parkhill J."/>
            <person name="Rea M.C."/>
            <person name="O'Sullivan O."/>
            <person name="Ritari J."/>
            <person name="Douillard F.P."/>
            <person name="Paul Ross R."/>
            <person name="Yang R."/>
            <person name="Briner A.E."/>
            <person name="Felis G.E."/>
            <person name="de Vos W.M."/>
            <person name="Barrangou R."/>
            <person name="Klaenhammer T.R."/>
            <person name="Caufield P.W."/>
            <person name="Cui Y."/>
            <person name="Zhang H."/>
            <person name="O'Toole P.W."/>
        </authorList>
    </citation>
    <scope>NUCLEOTIDE SEQUENCE [LARGE SCALE GENOMIC DNA]</scope>
    <source>
        <strain evidence="2 3">DSM 19909</strain>
    </source>
</reference>
<gene>
    <name evidence="2" type="ORF">FD04_GL000542</name>
</gene>
<organism evidence="2 3">
    <name type="scientific">Secundilactobacillus odoratitofui DSM 19909 = JCM 15043</name>
    <dbReference type="NCBI Taxonomy" id="1423776"/>
    <lineage>
        <taxon>Bacteria</taxon>
        <taxon>Bacillati</taxon>
        <taxon>Bacillota</taxon>
        <taxon>Bacilli</taxon>
        <taxon>Lactobacillales</taxon>
        <taxon>Lactobacillaceae</taxon>
        <taxon>Secundilactobacillus</taxon>
    </lineage>
</organism>
<dbReference type="PANTHER" id="PTHR37947">
    <property type="entry name" value="BLL2462 PROTEIN"/>
    <property type="match status" value="1"/>
</dbReference>
<comment type="caution">
    <text evidence="2">The sequence shown here is derived from an EMBL/GenBank/DDBJ whole genome shotgun (WGS) entry which is preliminary data.</text>
</comment>
<evidence type="ECO:0000259" key="1">
    <source>
        <dbReference type="Pfam" id="PF07090"/>
    </source>
</evidence>
<dbReference type="EMBL" id="AZEE01000027">
    <property type="protein sequence ID" value="KRK98801.1"/>
    <property type="molecule type" value="Genomic_DNA"/>
</dbReference>
<name>A0A0R1M0P6_9LACO</name>
<dbReference type="InterPro" id="IPR029062">
    <property type="entry name" value="Class_I_gatase-like"/>
</dbReference>